<reference evidence="7 8" key="1">
    <citation type="submission" date="2013-03" db="EMBL/GenBank/DDBJ databases">
        <title>Salinisphaera dokdonensis CL-ES53 Genome Sequencing.</title>
        <authorList>
            <person name="Li C."/>
            <person name="Lai Q."/>
            <person name="Shao Z."/>
        </authorList>
    </citation>
    <scope>NUCLEOTIDE SEQUENCE [LARGE SCALE GENOMIC DNA]</scope>
    <source>
        <strain evidence="7 8">CL-ES53</strain>
    </source>
</reference>
<dbReference type="PANTHER" id="PTHR11741">
    <property type="entry name" value="ELONGATION FACTOR TS"/>
    <property type="match status" value="1"/>
</dbReference>
<evidence type="ECO:0000256" key="1">
    <source>
        <dbReference type="ARBA" id="ARBA00005532"/>
    </source>
</evidence>
<keyword evidence="4 5" id="KW-0648">Protein biosynthesis</keyword>
<dbReference type="Gene3D" id="3.30.479.20">
    <property type="entry name" value="Elongation factor Ts, dimerisation domain"/>
    <property type="match status" value="2"/>
</dbReference>
<comment type="subcellular location">
    <subcellularLocation>
        <location evidence="5">Cytoplasm</location>
    </subcellularLocation>
</comment>
<gene>
    <name evidence="5 7" type="primary">tsf</name>
    <name evidence="7" type="ORF">SADO_13973</name>
</gene>
<comment type="function">
    <text evidence="5">Associates with the EF-Tu.GDP complex and induces the exchange of GDP to GTP. It remains bound to the aminoacyl-tRNA.EF-Tu.GTP complex up to the GTP hydrolysis stage on the ribosome.</text>
</comment>
<dbReference type="GO" id="GO:0003746">
    <property type="term" value="F:translation elongation factor activity"/>
    <property type="evidence" value="ECO:0007669"/>
    <property type="project" value="UniProtKB-KW"/>
</dbReference>
<evidence type="ECO:0000256" key="3">
    <source>
        <dbReference type="ARBA" id="ARBA00022768"/>
    </source>
</evidence>
<evidence type="ECO:0000259" key="6">
    <source>
        <dbReference type="Pfam" id="PF00889"/>
    </source>
</evidence>
<keyword evidence="5" id="KW-0963">Cytoplasm</keyword>
<dbReference type="CDD" id="cd14275">
    <property type="entry name" value="UBA_EF-Ts"/>
    <property type="match status" value="1"/>
</dbReference>
<accession>A0ABV2B4M2</accession>
<dbReference type="InterPro" id="IPR036402">
    <property type="entry name" value="EF-Ts_dimer_sf"/>
</dbReference>
<comment type="similarity">
    <text evidence="1 5">Belongs to the EF-Ts family.</text>
</comment>
<evidence type="ECO:0000256" key="5">
    <source>
        <dbReference type="HAMAP-Rule" id="MF_00050"/>
    </source>
</evidence>
<dbReference type="Pfam" id="PF00889">
    <property type="entry name" value="EF_TS"/>
    <property type="match status" value="1"/>
</dbReference>
<dbReference type="InterPro" id="IPR001816">
    <property type="entry name" value="Transl_elong_EFTs/EF1B"/>
</dbReference>
<dbReference type="InterPro" id="IPR018101">
    <property type="entry name" value="Transl_elong_Ts_CS"/>
</dbReference>
<evidence type="ECO:0000313" key="7">
    <source>
        <dbReference type="EMBL" id="MES1930368.1"/>
    </source>
</evidence>
<dbReference type="EMBL" id="APND01000004">
    <property type="protein sequence ID" value="MES1930368.1"/>
    <property type="molecule type" value="Genomic_DNA"/>
</dbReference>
<dbReference type="NCBIfam" id="TIGR00116">
    <property type="entry name" value="tsf"/>
    <property type="match status" value="1"/>
</dbReference>
<dbReference type="SUPFAM" id="SSF46934">
    <property type="entry name" value="UBA-like"/>
    <property type="match status" value="1"/>
</dbReference>
<name>A0ABV2B4M2_9GAMM</name>
<proteinExistence type="inferred from homology"/>
<dbReference type="SUPFAM" id="SSF54713">
    <property type="entry name" value="Elongation factor Ts (EF-Ts), dimerisation domain"/>
    <property type="match status" value="2"/>
</dbReference>
<dbReference type="InterPro" id="IPR009060">
    <property type="entry name" value="UBA-like_sf"/>
</dbReference>
<comment type="caution">
    <text evidence="7">The sequence shown here is derived from an EMBL/GenBank/DDBJ whole genome shotgun (WGS) entry which is preliminary data.</text>
</comment>
<dbReference type="HAMAP" id="MF_00050">
    <property type="entry name" value="EF_Ts"/>
    <property type="match status" value="1"/>
</dbReference>
<dbReference type="Gene3D" id="1.10.8.10">
    <property type="entry name" value="DNA helicase RuvA subunit, C-terminal domain"/>
    <property type="match status" value="1"/>
</dbReference>
<feature type="domain" description="Translation elongation factor EFTs/EF1B dimerisation" evidence="6">
    <location>
        <begin position="72"/>
        <end position="272"/>
    </location>
</feature>
<dbReference type="RefSeq" id="WP_353112507.1">
    <property type="nucleotide sequence ID" value="NZ_APND01000004.1"/>
</dbReference>
<feature type="region of interest" description="Involved in Mg(2+) ion dislocation from EF-Tu" evidence="5">
    <location>
        <begin position="81"/>
        <end position="84"/>
    </location>
</feature>
<protein>
    <recommendedName>
        <fullName evidence="2 5">Elongation factor Ts</fullName>
        <shortName evidence="5">EF-Ts</shortName>
    </recommendedName>
</protein>
<keyword evidence="3 5" id="KW-0251">Elongation factor</keyword>
<evidence type="ECO:0000256" key="4">
    <source>
        <dbReference type="ARBA" id="ARBA00022917"/>
    </source>
</evidence>
<evidence type="ECO:0000313" key="8">
    <source>
        <dbReference type="Proteomes" id="UP001460888"/>
    </source>
</evidence>
<organism evidence="7 8">
    <name type="scientific">Salinisphaera dokdonensis CL-ES53</name>
    <dbReference type="NCBI Taxonomy" id="1304272"/>
    <lineage>
        <taxon>Bacteria</taxon>
        <taxon>Pseudomonadati</taxon>
        <taxon>Pseudomonadota</taxon>
        <taxon>Gammaproteobacteria</taxon>
        <taxon>Salinisphaerales</taxon>
        <taxon>Salinisphaeraceae</taxon>
        <taxon>Salinisphaera</taxon>
    </lineage>
</organism>
<sequence>MAISAALVKELRERTGAGMMECKKALTAADGDIDTAADNMRREGLAKADKKAGRVAAEGRVATALSSDQTVAILLEVNCETDFVGKNEDFIGFAETAAQAALDNGPADVDALAAIEVNGESLDATRRALVAKLGENITIRRFRRIEAGEGKLDVYMHGARIGSAVAVSGGEDTLARDLAMHVAATAPAHLSADDVPQERRDSEKELLMAQARDSGKPEEIIEKMVEGRLRKFLAEITLMGQPFVKDPDVTVEKLCKQQNATVSDYARIEVGEGIEKKQEDFAAEVKAQAEKTA</sequence>
<dbReference type="Gene3D" id="1.10.286.20">
    <property type="match status" value="1"/>
</dbReference>
<dbReference type="Proteomes" id="UP001460888">
    <property type="component" value="Unassembled WGS sequence"/>
</dbReference>
<evidence type="ECO:0000256" key="2">
    <source>
        <dbReference type="ARBA" id="ARBA00016956"/>
    </source>
</evidence>
<dbReference type="InterPro" id="IPR014039">
    <property type="entry name" value="Transl_elong_EFTs/EF1B_dimer"/>
</dbReference>
<keyword evidence="8" id="KW-1185">Reference proteome</keyword>
<dbReference type="PANTHER" id="PTHR11741:SF0">
    <property type="entry name" value="ELONGATION FACTOR TS, MITOCHONDRIAL"/>
    <property type="match status" value="1"/>
</dbReference>
<dbReference type="PROSITE" id="PS01126">
    <property type="entry name" value="EF_TS_1"/>
    <property type="match status" value="1"/>
</dbReference>